<organism evidence="1 2">
    <name type="scientific">Halorussus gelatinilyticus</name>
    <dbReference type="NCBI Taxonomy" id="2937524"/>
    <lineage>
        <taxon>Archaea</taxon>
        <taxon>Methanobacteriati</taxon>
        <taxon>Methanobacteriota</taxon>
        <taxon>Stenosarchaea group</taxon>
        <taxon>Halobacteria</taxon>
        <taxon>Halobacteriales</taxon>
        <taxon>Haladaptataceae</taxon>
        <taxon>Halorussus</taxon>
    </lineage>
</organism>
<dbReference type="EMBL" id="CP096658">
    <property type="protein sequence ID" value="UPV99422.1"/>
    <property type="molecule type" value="Genomic_DNA"/>
</dbReference>
<name>A0A8U0IEN2_9EURY</name>
<accession>A0A8U0IEN2</accession>
<dbReference type="RefSeq" id="WP_248653915.1">
    <property type="nucleotide sequence ID" value="NZ_CP096658.1"/>
</dbReference>
<keyword evidence="2" id="KW-1185">Reference proteome</keyword>
<dbReference type="AlphaFoldDB" id="A0A8U0IEN2"/>
<dbReference type="KEGG" id="haxz:M0R88_12920"/>
<evidence type="ECO:0000313" key="1">
    <source>
        <dbReference type="EMBL" id="UPV99422.1"/>
    </source>
</evidence>
<sequence length="336" mass="37523">MPSTFTRRRLLAAGATVCLAESSGCLDAIRGATGSDGGGGSATGDRRLRLSLSRRSGSLADRYVTDLEATRPDWDEEAFAAAVAGETYTTQFREPFFARENPKYAKREGTYYRLGSVVVGEREATHPVLRLRTVGSPDELDSVPDHAAYDELHEADRRAVSIAYKAARARGNVGGVPWGLVERGGYVYRSDEAVGASNLVGDSGPSHVEYRGTIYRVEVSRETFHEPVYRAEVEPVAESSDEMEAVLRARFVDARFGRGDLSKTERSILRDARSREGYAERHPYSEAYRSVLKRLHRRAYIDGNVRKDAFAEPDRPPLVLYDGEYYEYRLRFVTND</sequence>
<dbReference type="GeneID" id="72190773"/>
<proteinExistence type="predicted"/>
<gene>
    <name evidence="1" type="ORF">M0R88_12920</name>
</gene>
<reference evidence="1" key="1">
    <citation type="submission" date="2022-04" db="EMBL/GenBank/DDBJ databases">
        <title>Diverse halophilic archaea isolated from saline environments.</title>
        <authorList>
            <person name="Cui H.-L."/>
        </authorList>
    </citation>
    <scope>NUCLEOTIDE SEQUENCE</scope>
    <source>
        <strain evidence="1">XZYJT40</strain>
    </source>
</reference>
<evidence type="ECO:0000313" key="2">
    <source>
        <dbReference type="Proteomes" id="UP000830434"/>
    </source>
</evidence>
<dbReference type="Proteomes" id="UP000830434">
    <property type="component" value="Chromosome"/>
</dbReference>
<protein>
    <submittedName>
        <fullName evidence="1">Uncharacterized protein</fullName>
    </submittedName>
</protein>